<keyword evidence="2" id="KW-1133">Transmembrane helix</keyword>
<keyword evidence="2" id="KW-0472">Membrane</keyword>
<feature type="compositionally biased region" description="Low complexity" evidence="1">
    <location>
        <begin position="216"/>
        <end position="226"/>
    </location>
</feature>
<dbReference type="PROSITE" id="PS51175">
    <property type="entry name" value="CBM6"/>
    <property type="match status" value="1"/>
</dbReference>
<feature type="compositionally biased region" description="Low complexity" evidence="1">
    <location>
        <begin position="80"/>
        <end position="90"/>
    </location>
</feature>
<name>A0A8J3B4K4_9ACTN</name>
<feature type="region of interest" description="Disordered" evidence="1">
    <location>
        <begin position="1"/>
        <end position="153"/>
    </location>
</feature>
<gene>
    <name evidence="4" type="ORF">GCM10010123_07810</name>
</gene>
<dbReference type="SUPFAM" id="SSF49785">
    <property type="entry name" value="Galactose-binding domain-like"/>
    <property type="match status" value="1"/>
</dbReference>
<evidence type="ECO:0000256" key="2">
    <source>
        <dbReference type="SAM" id="Phobius"/>
    </source>
</evidence>
<feature type="compositionally biased region" description="Polar residues" evidence="1">
    <location>
        <begin position="247"/>
        <end position="256"/>
    </location>
</feature>
<dbReference type="InterPro" id="IPR005084">
    <property type="entry name" value="CBM6"/>
</dbReference>
<dbReference type="GO" id="GO:0030246">
    <property type="term" value="F:carbohydrate binding"/>
    <property type="evidence" value="ECO:0007669"/>
    <property type="project" value="InterPro"/>
</dbReference>
<evidence type="ECO:0000313" key="5">
    <source>
        <dbReference type="Proteomes" id="UP000649739"/>
    </source>
</evidence>
<evidence type="ECO:0000313" key="4">
    <source>
        <dbReference type="EMBL" id="GGJ80297.1"/>
    </source>
</evidence>
<accession>A0A8J3B4K4</accession>
<comment type="caution">
    <text evidence="4">The sequence shown here is derived from an EMBL/GenBank/DDBJ whole genome shotgun (WGS) entry which is preliminary data.</text>
</comment>
<dbReference type="InterPro" id="IPR008979">
    <property type="entry name" value="Galactose-bd-like_sf"/>
</dbReference>
<protein>
    <recommendedName>
        <fullName evidence="3">CBM6 domain-containing protein</fullName>
    </recommendedName>
</protein>
<feature type="region of interest" description="Disordered" evidence="1">
    <location>
        <begin position="176"/>
        <end position="261"/>
    </location>
</feature>
<reference evidence="4" key="1">
    <citation type="journal article" date="2014" name="Int. J. Syst. Evol. Microbiol.">
        <title>Complete genome sequence of Corynebacterium casei LMG S-19264T (=DSM 44701T), isolated from a smear-ripened cheese.</title>
        <authorList>
            <consortium name="US DOE Joint Genome Institute (JGI-PGF)"/>
            <person name="Walter F."/>
            <person name="Albersmeier A."/>
            <person name="Kalinowski J."/>
            <person name="Ruckert C."/>
        </authorList>
    </citation>
    <scope>NUCLEOTIDE SEQUENCE</scope>
    <source>
        <strain evidence="4">JCM 3090</strain>
    </source>
</reference>
<evidence type="ECO:0000256" key="1">
    <source>
        <dbReference type="SAM" id="MobiDB-lite"/>
    </source>
</evidence>
<keyword evidence="2" id="KW-0812">Transmembrane</keyword>
<evidence type="ECO:0000259" key="3">
    <source>
        <dbReference type="PROSITE" id="PS51175"/>
    </source>
</evidence>
<reference evidence="4" key="2">
    <citation type="submission" date="2020-09" db="EMBL/GenBank/DDBJ databases">
        <authorList>
            <person name="Sun Q."/>
            <person name="Ohkuma M."/>
        </authorList>
    </citation>
    <scope>NUCLEOTIDE SEQUENCE</scope>
    <source>
        <strain evidence="4">JCM 3090</strain>
    </source>
</reference>
<dbReference type="CDD" id="cd04081">
    <property type="entry name" value="CBM35_galactosidase-like"/>
    <property type="match status" value="1"/>
</dbReference>
<feature type="compositionally biased region" description="Basic residues" evidence="1">
    <location>
        <begin position="1"/>
        <end position="10"/>
    </location>
</feature>
<feature type="compositionally biased region" description="Basic residues" evidence="1">
    <location>
        <begin position="133"/>
        <end position="142"/>
    </location>
</feature>
<dbReference type="AlphaFoldDB" id="A0A8J3B4K4"/>
<dbReference type="RefSeq" id="WP_189168582.1">
    <property type="nucleotide sequence ID" value="NZ_BMQB01000001.1"/>
</dbReference>
<sequence length="363" mass="36718">MAQPPGRRRRPGDSRGRHTSSGQPVRRPDTDRDGRPPRADRPDREPPADNRRGAAAPPPGHRAAPGGADHRAATGGAGHRTGSAAGTARAGRPESHRAGDPGNPRAGRPEGHRAGRRAAPGRSSERADDHAGSHRTPRRLRSRGAMLAAAAAAAVAVGAPIAAKFTADRPAAHIVGGTSPAALPGSSEPEAPIPDAVDEALRPGAPIRTPSPSPSPSRSATPKPTRAPAKKASEQRTSAPAGLSFEAESSGNTRTGSARLRGVDGASGGVVVSNLGGGNTLALRVPLSAAGTRTVTIHYVAGSTRAAALTVNGRFIGSTSFPDTDGRVGSLSLPFRLVAGTNVIGFANPGGRAPDIDRVVVDN</sequence>
<feature type="transmembrane region" description="Helical" evidence="2">
    <location>
        <begin position="144"/>
        <end position="163"/>
    </location>
</feature>
<feature type="compositionally biased region" description="Basic and acidic residues" evidence="1">
    <location>
        <begin position="123"/>
        <end position="132"/>
    </location>
</feature>
<feature type="compositionally biased region" description="Basic and acidic residues" evidence="1">
    <location>
        <begin position="26"/>
        <end position="52"/>
    </location>
</feature>
<feature type="domain" description="CBM6" evidence="3">
    <location>
        <begin position="243"/>
        <end position="362"/>
    </location>
</feature>
<dbReference type="EMBL" id="BMQB01000001">
    <property type="protein sequence ID" value="GGJ80297.1"/>
    <property type="molecule type" value="Genomic_DNA"/>
</dbReference>
<organism evidence="4 5">
    <name type="scientific">Pilimelia anulata</name>
    <dbReference type="NCBI Taxonomy" id="53371"/>
    <lineage>
        <taxon>Bacteria</taxon>
        <taxon>Bacillati</taxon>
        <taxon>Actinomycetota</taxon>
        <taxon>Actinomycetes</taxon>
        <taxon>Micromonosporales</taxon>
        <taxon>Micromonosporaceae</taxon>
        <taxon>Pilimelia</taxon>
    </lineage>
</organism>
<keyword evidence="5" id="KW-1185">Reference proteome</keyword>
<dbReference type="Gene3D" id="2.60.120.260">
    <property type="entry name" value="Galactose-binding domain-like"/>
    <property type="match status" value="1"/>
</dbReference>
<dbReference type="Proteomes" id="UP000649739">
    <property type="component" value="Unassembled WGS sequence"/>
</dbReference>
<proteinExistence type="predicted"/>